<comment type="subcellular location">
    <subcellularLocation>
        <location evidence="1">Cell membrane</location>
        <topology evidence="1">Multi-pass membrane protein</topology>
    </subcellularLocation>
</comment>
<keyword evidence="5 7" id="KW-1133">Transmembrane helix</keyword>
<feature type="transmembrane region" description="Helical" evidence="7">
    <location>
        <begin position="13"/>
        <end position="31"/>
    </location>
</feature>
<dbReference type="Proteomes" id="UP000595618">
    <property type="component" value="Chromosome"/>
</dbReference>
<sequence>MIESLLNPPLAHFILRVVLGVLIVAHGYPKLFKGFSGFAGWLDSIGLRPGKFWALVAGAVEFLGGIFLILGLWVQVVAILFAIQMLVAMWKVKWGKVGLTAQGGWELDLIYLAVAIALALMGPGYYVIF</sequence>
<dbReference type="EMBL" id="CP066690">
    <property type="protein sequence ID" value="QQG44916.1"/>
    <property type="molecule type" value="Genomic_DNA"/>
</dbReference>
<protein>
    <submittedName>
        <fullName evidence="8">DoxX family protein</fullName>
    </submittedName>
</protein>
<evidence type="ECO:0000313" key="9">
    <source>
        <dbReference type="Proteomes" id="UP000595618"/>
    </source>
</evidence>
<keyword evidence="6 7" id="KW-0472">Membrane</keyword>
<feature type="transmembrane region" description="Helical" evidence="7">
    <location>
        <begin position="52"/>
        <end position="83"/>
    </location>
</feature>
<dbReference type="PANTHER" id="PTHR33452">
    <property type="entry name" value="OXIDOREDUCTASE CATD-RELATED"/>
    <property type="match status" value="1"/>
</dbReference>
<comment type="similarity">
    <text evidence="2">Belongs to the DoxX family.</text>
</comment>
<evidence type="ECO:0000256" key="6">
    <source>
        <dbReference type="ARBA" id="ARBA00023136"/>
    </source>
</evidence>
<accession>A0A7T5UQY7</accession>
<dbReference type="PANTHER" id="PTHR33452:SF1">
    <property type="entry name" value="INNER MEMBRANE PROTEIN YPHA-RELATED"/>
    <property type="match status" value="1"/>
</dbReference>
<keyword evidence="3" id="KW-1003">Cell membrane</keyword>
<evidence type="ECO:0000256" key="2">
    <source>
        <dbReference type="ARBA" id="ARBA00006679"/>
    </source>
</evidence>
<evidence type="ECO:0000256" key="4">
    <source>
        <dbReference type="ARBA" id="ARBA00022692"/>
    </source>
</evidence>
<organism evidence="8 9">
    <name type="scientific">Candidatus Sungiibacteriota bacterium</name>
    <dbReference type="NCBI Taxonomy" id="2750080"/>
    <lineage>
        <taxon>Bacteria</taxon>
        <taxon>Candidatus Sungiibacteriota</taxon>
    </lineage>
</organism>
<dbReference type="Pfam" id="PF07681">
    <property type="entry name" value="DoxX"/>
    <property type="match status" value="1"/>
</dbReference>
<evidence type="ECO:0000256" key="5">
    <source>
        <dbReference type="ARBA" id="ARBA00022989"/>
    </source>
</evidence>
<evidence type="ECO:0000256" key="7">
    <source>
        <dbReference type="SAM" id="Phobius"/>
    </source>
</evidence>
<proteinExistence type="inferred from homology"/>
<dbReference type="GO" id="GO:0005886">
    <property type="term" value="C:plasma membrane"/>
    <property type="evidence" value="ECO:0007669"/>
    <property type="project" value="UniProtKB-SubCell"/>
</dbReference>
<evidence type="ECO:0000256" key="1">
    <source>
        <dbReference type="ARBA" id="ARBA00004651"/>
    </source>
</evidence>
<evidence type="ECO:0000313" key="8">
    <source>
        <dbReference type="EMBL" id="QQG44916.1"/>
    </source>
</evidence>
<feature type="transmembrane region" description="Helical" evidence="7">
    <location>
        <begin position="109"/>
        <end position="128"/>
    </location>
</feature>
<dbReference type="InterPro" id="IPR051907">
    <property type="entry name" value="DoxX-like_oxidoreductase"/>
</dbReference>
<dbReference type="AlphaFoldDB" id="A0A7T5UQY7"/>
<keyword evidence="4 7" id="KW-0812">Transmembrane</keyword>
<name>A0A7T5UQY7_9BACT</name>
<evidence type="ECO:0000256" key="3">
    <source>
        <dbReference type="ARBA" id="ARBA00022475"/>
    </source>
</evidence>
<dbReference type="InterPro" id="IPR032808">
    <property type="entry name" value="DoxX"/>
</dbReference>
<gene>
    <name evidence="8" type="ORF">HYW89_02785</name>
</gene>
<reference evidence="8 9" key="1">
    <citation type="submission" date="2020-07" db="EMBL/GenBank/DDBJ databases">
        <title>Huge and variable diversity of episymbiotic CPR bacteria and DPANN archaea in groundwater ecosystems.</title>
        <authorList>
            <person name="He C.Y."/>
            <person name="Keren R."/>
            <person name="Whittaker M."/>
            <person name="Farag I.F."/>
            <person name="Doudna J."/>
            <person name="Cate J.H.D."/>
            <person name="Banfield J.F."/>
        </authorList>
    </citation>
    <scope>NUCLEOTIDE SEQUENCE [LARGE SCALE GENOMIC DNA]</scope>
    <source>
        <strain evidence="8">NC_groundwater_541_Ag_S-0.1um_46_50</strain>
    </source>
</reference>